<keyword evidence="4" id="KW-0645">Protease</keyword>
<dbReference type="SUPFAM" id="SSF53474">
    <property type="entry name" value="alpha/beta-Hydrolases"/>
    <property type="match status" value="1"/>
</dbReference>
<dbReference type="Gene3D" id="3.40.50.1820">
    <property type="entry name" value="alpha/beta hydrolase"/>
    <property type="match status" value="1"/>
</dbReference>
<dbReference type="GO" id="GO:0000324">
    <property type="term" value="C:fungal-type vacuole"/>
    <property type="evidence" value="ECO:0007669"/>
    <property type="project" value="TreeGrafter"/>
</dbReference>
<organism evidence="8 9">
    <name type="scientific">Ophiocordyceps polyrhachis-furcata BCC 54312</name>
    <dbReference type="NCBI Taxonomy" id="1330021"/>
    <lineage>
        <taxon>Eukaryota</taxon>
        <taxon>Fungi</taxon>
        <taxon>Dikarya</taxon>
        <taxon>Ascomycota</taxon>
        <taxon>Pezizomycotina</taxon>
        <taxon>Sordariomycetes</taxon>
        <taxon>Hypocreomycetidae</taxon>
        <taxon>Hypocreales</taxon>
        <taxon>Ophiocordycipitaceae</taxon>
        <taxon>Ophiocordyceps</taxon>
    </lineage>
</organism>
<dbReference type="PANTHER" id="PTHR11802:SF113">
    <property type="entry name" value="SERINE CARBOXYPEPTIDASE CTSA-4.1"/>
    <property type="match status" value="1"/>
</dbReference>
<dbReference type="InterPro" id="IPR029058">
    <property type="entry name" value="AB_hydrolase_fold"/>
</dbReference>
<gene>
    <name evidence="8" type="ORF">L249_3188</name>
</gene>
<keyword evidence="3" id="KW-0121">Carboxypeptidase</keyword>
<feature type="non-terminal residue" evidence="8">
    <location>
        <position position="1"/>
    </location>
</feature>
<protein>
    <recommendedName>
        <fullName evidence="2">carboxypeptidase C</fullName>
        <ecNumber evidence="2">3.4.16.5</ecNumber>
    </recommendedName>
</protein>
<feature type="signal peptide" evidence="7">
    <location>
        <begin position="1"/>
        <end position="20"/>
    </location>
</feature>
<evidence type="ECO:0000256" key="6">
    <source>
        <dbReference type="ARBA" id="ARBA00023180"/>
    </source>
</evidence>
<evidence type="ECO:0000256" key="1">
    <source>
        <dbReference type="ARBA" id="ARBA00009431"/>
    </source>
</evidence>
<proteinExistence type="inferred from homology"/>
<comment type="similarity">
    <text evidence="1">Belongs to the peptidase S10 family.</text>
</comment>
<dbReference type="Proteomes" id="UP000253664">
    <property type="component" value="Unassembled WGS sequence"/>
</dbReference>
<dbReference type="STRING" id="1330021.A0A367LPE7"/>
<dbReference type="GO" id="GO:0004185">
    <property type="term" value="F:serine-type carboxypeptidase activity"/>
    <property type="evidence" value="ECO:0007669"/>
    <property type="project" value="UniProtKB-EC"/>
</dbReference>
<dbReference type="OrthoDB" id="443318at2759"/>
<dbReference type="InterPro" id="IPR001563">
    <property type="entry name" value="Peptidase_S10"/>
</dbReference>
<dbReference type="Pfam" id="PF00450">
    <property type="entry name" value="Peptidase_S10"/>
    <property type="match status" value="1"/>
</dbReference>
<dbReference type="EMBL" id="LKCN02000001">
    <property type="protein sequence ID" value="RCI16257.1"/>
    <property type="molecule type" value="Genomic_DNA"/>
</dbReference>
<evidence type="ECO:0000256" key="3">
    <source>
        <dbReference type="ARBA" id="ARBA00022645"/>
    </source>
</evidence>
<keyword evidence="7" id="KW-0732">Signal</keyword>
<evidence type="ECO:0000313" key="8">
    <source>
        <dbReference type="EMBL" id="RCI16257.1"/>
    </source>
</evidence>
<evidence type="ECO:0000256" key="4">
    <source>
        <dbReference type="ARBA" id="ARBA00022670"/>
    </source>
</evidence>
<sequence>LPLSALAFAAASFHAALVTAQDGEASKGTGVRTFDTSELGVDKVKQFSGYIDDNQQDKHMFYWFFESRGDPAKDPVMLWVEGGPACSSMLGLFQQVGPSRIGKDLKPVLNPFSWTNRTSMIFVDQPANTGFSHTSGHVNSTKEAAKEVVTALSTFMKQFPEYAKQDFYVAGTSYSGHFVPAIAAEILSRPESNINLKGAIIGNGLTDPKIQFRSLRPMACGEGGIPAVLNQTLCSALAAAEAPCQKMLQDCYDKEETKTCLSAMQQCFAAPLSLDPTLNVYDLRKPCLGSSVNFCSDDVEPIEKFLNLASVQKVLGVEAVDKWETCVQGAGGDIQRTGDGAKPSQQFVTKILDSKIPVLVFAGDADYICSWLGNRDWTNALEWTGREAFGGAETKALRVASDGKEYGNIKSAAGLSFARIFGAGHFAILDQSEGTLDLVSRFLDGELNAK</sequence>
<name>A0A367LPE7_9HYPO</name>
<evidence type="ECO:0000256" key="5">
    <source>
        <dbReference type="ARBA" id="ARBA00022801"/>
    </source>
</evidence>
<dbReference type="AlphaFoldDB" id="A0A367LPE7"/>
<dbReference type="Gene3D" id="1.10.287.410">
    <property type="match status" value="1"/>
</dbReference>
<keyword evidence="5" id="KW-0378">Hydrolase</keyword>
<evidence type="ECO:0000256" key="7">
    <source>
        <dbReference type="SAM" id="SignalP"/>
    </source>
</evidence>
<dbReference type="PANTHER" id="PTHR11802">
    <property type="entry name" value="SERINE PROTEASE FAMILY S10 SERINE CARBOXYPEPTIDASE"/>
    <property type="match status" value="1"/>
</dbReference>
<evidence type="ECO:0000313" key="9">
    <source>
        <dbReference type="Proteomes" id="UP000253664"/>
    </source>
</evidence>
<keyword evidence="9" id="KW-1185">Reference proteome</keyword>
<keyword evidence="6" id="KW-0325">Glycoprotein</keyword>
<dbReference type="EC" id="3.4.16.5" evidence="2"/>
<evidence type="ECO:0000256" key="2">
    <source>
        <dbReference type="ARBA" id="ARBA00012446"/>
    </source>
</evidence>
<dbReference type="GO" id="GO:0006508">
    <property type="term" value="P:proteolysis"/>
    <property type="evidence" value="ECO:0007669"/>
    <property type="project" value="UniProtKB-KW"/>
</dbReference>
<reference evidence="8 9" key="1">
    <citation type="journal article" date="2015" name="BMC Genomics">
        <title>Insights from the genome of Ophiocordyceps polyrhachis-furcata to pathogenicity and host specificity in insect fungi.</title>
        <authorList>
            <person name="Wichadakul D."/>
            <person name="Kobmoo N."/>
            <person name="Ingsriswang S."/>
            <person name="Tangphatsornruang S."/>
            <person name="Chantasingh D."/>
            <person name="Luangsa-ard J.J."/>
            <person name="Eurwilaichitr L."/>
        </authorList>
    </citation>
    <scope>NUCLEOTIDE SEQUENCE [LARGE SCALE GENOMIC DNA]</scope>
    <source>
        <strain evidence="8 9">BCC 54312</strain>
    </source>
</reference>
<dbReference type="PRINTS" id="PR00724">
    <property type="entry name" value="CRBOXYPTASEC"/>
</dbReference>
<feature type="chain" id="PRO_5016867157" description="carboxypeptidase C" evidence="7">
    <location>
        <begin position="21"/>
        <end position="450"/>
    </location>
</feature>
<accession>A0A367LPE7</accession>
<comment type="caution">
    <text evidence="8">The sequence shown here is derived from an EMBL/GenBank/DDBJ whole genome shotgun (WGS) entry which is preliminary data.</text>
</comment>